<dbReference type="PROSITE" id="PS50088">
    <property type="entry name" value="ANK_REPEAT"/>
    <property type="match status" value="3"/>
</dbReference>
<evidence type="ECO:0000256" key="1">
    <source>
        <dbReference type="ARBA" id="ARBA00022737"/>
    </source>
</evidence>
<proteinExistence type="predicted"/>
<accession>A0A8J2WUN6</accession>
<evidence type="ECO:0000313" key="6">
    <source>
        <dbReference type="Proteomes" id="UP000789595"/>
    </source>
</evidence>
<organism evidence="5 6">
    <name type="scientific">Pelagomonas calceolata</name>
    <dbReference type="NCBI Taxonomy" id="35677"/>
    <lineage>
        <taxon>Eukaryota</taxon>
        <taxon>Sar</taxon>
        <taxon>Stramenopiles</taxon>
        <taxon>Ochrophyta</taxon>
        <taxon>Pelagophyceae</taxon>
        <taxon>Pelagomonadales</taxon>
        <taxon>Pelagomonadaceae</taxon>
        <taxon>Pelagomonas</taxon>
    </lineage>
</organism>
<comment type="caution">
    <text evidence="5">The sequence shown here is derived from an EMBL/GenBank/DDBJ whole genome shotgun (WGS) entry which is preliminary data.</text>
</comment>
<feature type="repeat" description="ANK" evidence="3">
    <location>
        <begin position="218"/>
        <end position="250"/>
    </location>
</feature>
<evidence type="ECO:0000256" key="2">
    <source>
        <dbReference type="ARBA" id="ARBA00023043"/>
    </source>
</evidence>
<dbReference type="EMBL" id="CAKKNE010000002">
    <property type="protein sequence ID" value="CAH0368992.1"/>
    <property type="molecule type" value="Genomic_DNA"/>
</dbReference>
<dbReference type="InterPro" id="IPR036770">
    <property type="entry name" value="Ankyrin_rpt-contain_sf"/>
</dbReference>
<feature type="repeat" description="ANK" evidence="3">
    <location>
        <begin position="294"/>
        <end position="331"/>
    </location>
</feature>
<dbReference type="Gene3D" id="1.25.40.20">
    <property type="entry name" value="Ankyrin repeat-containing domain"/>
    <property type="match status" value="3"/>
</dbReference>
<feature type="compositionally biased region" description="Basic and acidic residues" evidence="4">
    <location>
        <begin position="98"/>
        <end position="109"/>
    </location>
</feature>
<dbReference type="PANTHER" id="PTHR24124:SF14">
    <property type="entry name" value="CHROMOSOME UNDETERMINED SCAFFOLD_25, WHOLE GENOME SHOTGUN SEQUENCE"/>
    <property type="match status" value="1"/>
</dbReference>
<keyword evidence="2 3" id="KW-0040">ANK repeat</keyword>
<feature type="region of interest" description="Disordered" evidence="4">
    <location>
        <begin position="28"/>
        <end position="109"/>
    </location>
</feature>
<dbReference type="PANTHER" id="PTHR24124">
    <property type="entry name" value="ANKYRIN REPEAT FAMILY A"/>
    <property type="match status" value="1"/>
</dbReference>
<feature type="compositionally biased region" description="Pro residues" evidence="4">
    <location>
        <begin position="67"/>
        <end position="96"/>
    </location>
</feature>
<dbReference type="AlphaFoldDB" id="A0A8J2WUN6"/>
<evidence type="ECO:0000256" key="4">
    <source>
        <dbReference type="SAM" id="MobiDB-lite"/>
    </source>
</evidence>
<dbReference type="OrthoDB" id="194358at2759"/>
<protein>
    <submittedName>
        <fullName evidence="5">Uncharacterized protein</fullName>
    </submittedName>
</protein>
<evidence type="ECO:0000256" key="3">
    <source>
        <dbReference type="PROSITE-ProRule" id="PRU00023"/>
    </source>
</evidence>
<dbReference type="PROSITE" id="PS50297">
    <property type="entry name" value="ANK_REP_REGION"/>
    <property type="match status" value="1"/>
</dbReference>
<dbReference type="PRINTS" id="PR01415">
    <property type="entry name" value="ANKYRIN"/>
</dbReference>
<keyword evidence="1" id="KW-0677">Repeat</keyword>
<dbReference type="SUPFAM" id="SSF48403">
    <property type="entry name" value="Ankyrin repeat"/>
    <property type="match status" value="1"/>
</dbReference>
<keyword evidence="6" id="KW-1185">Reference proteome</keyword>
<reference evidence="5" key="1">
    <citation type="submission" date="2021-11" db="EMBL/GenBank/DDBJ databases">
        <authorList>
            <consortium name="Genoscope - CEA"/>
            <person name="William W."/>
        </authorList>
    </citation>
    <scope>NUCLEOTIDE SEQUENCE</scope>
</reference>
<feature type="region of interest" description="Disordered" evidence="4">
    <location>
        <begin position="539"/>
        <end position="567"/>
    </location>
</feature>
<sequence length="567" mass="59287">MNPEAAEFHPSVLALLPAPLVLAPIPIPVARKQQRRRKKKKNPPDANARRPKPRAADAPARKSRNAKPPPPPEPVWPRAPPPPARQRSPSPPPPAPLEVRRARPSDTARARWRVAADAWREDRDAALASDQALAKMRATAIARAGAAARAAAAVARARGDDSSDDDDLSATSSDTSVEAPPPDTSAAALAAHCAHNRVAALRLALRASRDAVNGRDRRGRTPLHAAAARGHAGCVQALLSAGADVYPRDRQLETPLHACAASARGRAAVECVRALCHATPGKGRSAIDAKSKRDGRTALHYAVERAVKQGATTSIVRALVAGGASPLVPDAHGRSALAAAAGGGRAALVRELLGGARRGAHCPGKLVVGPLQEAARAGDAKTLAELCGARLFDIDAREVSGERDTALTAAARRASADCVRVLLAAGADPLREDGRRRSPVAACVDGASVDGSKTLELLVAAARDRDAVRRGPDFFERPLCGAAPRPPLAHALRRGEVSLAATLIDCGAPGPRVLKDIGKLPDDVLRHVAAFLPDEGPARHLAVGLRRRDPPRPRRFSSRRGPAASPS</sequence>
<dbReference type="InterPro" id="IPR002110">
    <property type="entry name" value="Ankyrin_rpt"/>
</dbReference>
<feature type="repeat" description="ANK" evidence="3">
    <location>
        <begin position="402"/>
        <end position="434"/>
    </location>
</feature>
<feature type="compositionally biased region" description="Basic residues" evidence="4">
    <location>
        <begin position="32"/>
        <end position="41"/>
    </location>
</feature>
<name>A0A8J2WUN6_9STRA</name>
<dbReference type="GO" id="GO:0010468">
    <property type="term" value="P:regulation of gene expression"/>
    <property type="evidence" value="ECO:0007669"/>
    <property type="project" value="TreeGrafter"/>
</dbReference>
<evidence type="ECO:0000313" key="5">
    <source>
        <dbReference type="EMBL" id="CAH0368992.1"/>
    </source>
</evidence>
<dbReference type="SMART" id="SM00248">
    <property type="entry name" value="ANK"/>
    <property type="match status" value="5"/>
</dbReference>
<dbReference type="Proteomes" id="UP000789595">
    <property type="component" value="Unassembled WGS sequence"/>
</dbReference>
<dbReference type="Pfam" id="PF00023">
    <property type="entry name" value="Ank"/>
    <property type="match status" value="3"/>
</dbReference>
<feature type="region of interest" description="Disordered" evidence="4">
    <location>
        <begin position="157"/>
        <end position="184"/>
    </location>
</feature>
<dbReference type="GO" id="GO:0005634">
    <property type="term" value="C:nucleus"/>
    <property type="evidence" value="ECO:0007669"/>
    <property type="project" value="TreeGrafter"/>
</dbReference>
<gene>
    <name evidence="5" type="ORF">PECAL_2P20970</name>
</gene>